<proteinExistence type="predicted"/>
<dbReference type="InterPro" id="IPR031052">
    <property type="entry name" value="FHY3/FAR1"/>
</dbReference>
<dbReference type="PANTHER" id="PTHR31669">
    <property type="entry name" value="PROTEIN FAR1-RELATED SEQUENCE 10-RELATED"/>
    <property type="match status" value="1"/>
</dbReference>
<dbReference type="EMBL" id="JAAAID010001680">
    <property type="protein sequence ID" value="KAG0009132.1"/>
    <property type="molecule type" value="Genomic_DNA"/>
</dbReference>
<feature type="non-terminal residue" evidence="2">
    <location>
        <position position="1"/>
    </location>
</feature>
<evidence type="ECO:0000313" key="3">
    <source>
        <dbReference type="Proteomes" id="UP000703661"/>
    </source>
</evidence>
<evidence type="ECO:0000259" key="1">
    <source>
        <dbReference type="Pfam" id="PF10551"/>
    </source>
</evidence>
<accession>A0A9P6MPX8</accession>
<dbReference type="Proteomes" id="UP000703661">
    <property type="component" value="Unassembled WGS sequence"/>
</dbReference>
<keyword evidence="3" id="KW-1185">Reference proteome</keyword>
<dbReference type="AlphaFoldDB" id="A0A9P6MPX8"/>
<dbReference type="PANTHER" id="PTHR31669:SF251">
    <property type="entry name" value="PROTEIN FAR1-RELATED SEQUENCE"/>
    <property type="match status" value="1"/>
</dbReference>
<dbReference type="Pfam" id="PF10551">
    <property type="entry name" value="MULE"/>
    <property type="match status" value="1"/>
</dbReference>
<reference evidence="2" key="1">
    <citation type="journal article" date="2020" name="Fungal Divers.">
        <title>Resolving the Mortierellaceae phylogeny through synthesis of multi-gene phylogenetics and phylogenomics.</title>
        <authorList>
            <person name="Vandepol N."/>
            <person name="Liber J."/>
            <person name="Desiro A."/>
            <person name="Na H."/>
            <person name="Kennedy M."/>
            <person name="Barry K."/>
            <person name="Grigoriev I.V."/>
            <person name="Miller A.N."/>
            <person name="O'Donnell K."/>
            <person name="Stajich J.E."/>
            <person name="Bonito G."/>
        </authorList>
    </citation>
    <scope>NUCLEOTIDE SEQUENCE</scope>
    <source>
        <strain evidence="2">NRRL 2769</strain>
    </source>
</reference>
<evidence type="ECO:0000313" key="2">
    <source>
        <dbReference type="EMBL" id="KAG0009132.1"/>
    </source>
</evidence>
<sequence length="197" mass="22739">LCGAVYIDSDSNELRRIFWMSPRQRRIYRRYHDVIVQDNTAKTNKLFHLAVFVAVDTNGKSRTVVTALALRETSLDYEWLLMQLLDGSKGDDGRKLAPKVILMDEDLGMDLALRHKLPDTHIVNCIWGLATINLPTNLIRRLGGAAFKTFMVKLWLAQKSLTSGEFEARCEVLREEALAKNKRTARYLRRVFKHKHQ</sequence>
<feature type="domain" description="MULE transposase" evidence="1">
    <location>
        <begin position="34"/>
        <end position="129"/>
    </location>
</feature>
<protein>
    <recommendedName>
        <fullName evidence="1">MULE transposase domain-containing protein</fullName>
    </recommendedName>
</protein>
<comment type="caution">
    <text evidence="2">The sequence shown here is derived from an EMBL/GenBank/DDBJ whole genome shotgun (WGS) entry which is preliminary data.</text>
</comment>
<dbReference type="GO" id="GO:0006355">
    <property type="term" value="P:regulation of DNA-templated transcription"/>
    <property type="evidence" value="ECO:0007669"/>
    <property type="project" value="InterPro"/>
</dbReference>
<organism evidence="2 3">
    <name type="scientific">Entomortierella chlamydospora</name>
    <dbReference type="NCBI Taxonomy" id="101097"/>
    <lineage>
        <taxon>Eukaryota</taxon>
        <taxon>Fungi</taxon>
        <taxon>Fungi incertae sedis</taxon>
        <taxon>Mucoromycota</taxon>
        <taxon>Mortierellomycotina</taxon>
        <taxon>Mortierellomycetes</taxon>
        <taxon>Mortierellales</taxon>
        <taxon>Mortierellaceae</taxon>
        <taxon>Entomortierella</taxon>
    </lineage>
</organism>
<dbReference type="InterPro" id="IPR018289">
    <property type="entry name" value="MULE_transposase_dom"/>
</dbReference>
<name>A0A9P6MPX8_9FUNG</name>
<gene>
    <name evidence="2" type="ORF">BGZ80_002713</name>
</gene>